<dbReference type="SUPFAM" id="SSF52047">
    <property type="entry name" value="RNI-like"/>
    <property type="match status" value="1"/>
</dbReference>
<keyword evidence="3" id="KW-1185">Reference proteome</keyword>
<dbReference type="AlphaFoldDB" id="A0A5C3M494"/>
<evidence type="ECO:0000313" key="2">
    <source>
        <dbReference type="EMBL" id="TFK40224.1"/>
    </source>
</evidence>
<evidence type="ECO:0000313" key="3">
    <source>
        <dbReference type="Proteomes" id="UP000308652"/>
    </source>
</evidence>
<feature type="coiled-coil region" evidence="1">
    <location>
        <begin position="13"/>
        <end position="40"/>
    </location>
</feature>
<dbReference type="Proteomes" id="UP000308652">
    <property type="component" value="Unassembled WGS sequence"/>
</dbReference>
<protein>
    <submittedName>
        <fullName evidence="2">Uncharacterized protein</fullName>
    </submittedName>
</protein>
<reference evidence="2 3" key="1">
    <citation type="journal article" date="2019" name="Nat. Ecol. Evol.">
        <title>Megaphylogeny resolves global patterns of mushroom evolution.</title>
        <authorList>
            <person name="Varga T."/>
            <person name="Krizsan K."/>
            <person name="Foldi C."/>
            <person name="Dima B."/>
            <person name="Sanchez-Garcia M."/>
            <person name="Sanchez-Ramirez S."/>
            <person name="Szollosi G.J."/>
            <person name="Szarkandi J.G."/>
            <person name="Papp V."/>
            <person name="Albert L."/>
            <person name="Andreopoulos W."/>
            <person name="Angelini C."/>
            <person name="Antonin V."/>
            <person name="Barry K.W."/>
            <person name="Bougher N.L."/>
            <person name="Buchanan P."/>
            <person name="Buyck B."/>
            <person name="Bense V."/>
            <person name="Catcheside P."/>
            <person name="Chovatia M."/>
            <person name="Cooper J."/>
            <person name="Damon W."/>
            <person name="Desjardin D."/>
            <person name="Finy P."/>
            <person name="Geml J."/>
            <person name="Haridas S."/>
            <person name="Hughes K."/>
            <person name="Justo A."/>
            <person name="Karasinski D."/>
            <person name="Kautmanova I."/>
            <person name="Kiss B."/>
            <person name="Kocsube S."/>
            <person name="Kotiranta H."/>
            <person name="LaButti K.M."/>
            <person name="Lechner B.E."/>
            <person name="Liimatainen K."/>
            <person name="Lipzen A."/>
            <person name="Lukacs Z."/>
            <person name="Mihaltcheva S."/>
            <person name="Morgado L.N."/>
            <person name="Niskanen T."/>
            <person name="Noordeloos M.E."/>
            <person name="Ohm R.A."/>
            <person name="Ortiz-Santana B."/>
            <person name="Ovrebo C."/>
            <person name="Racz N."/>
            <person name="Riley R."/>
            <person name="Savchenko A."/>
            <person name="Shiryaev A."/>
            <person name="Soop K."/>
            <person name="Spirin V."/>
            <person name="Szebenyi C."/>
            <person name="Tomsovsky M."/>
            <person name="Tulloss R.E."/>
            <person name="Uehling J."/>
            <person name="Grigoriev I.V."/>
            <person name="Vagvolgyi C."/>
            <person name="Papp T."/>
            <person name="Martin F.M."/>
            <person name="Miettinen O."/>
            <person name="Hibbett D.S."/>
            <person name="Nagy L.G."/>
        </authorList>
    </citation>
    <scope>NUCLEOTIDE SEQUENCE [LARGE SCALE GENOMIC DNA]</scope>
    <source>
        <strain evidence="2 3">CBS 166.37</strain>
    </source>
</reference>
<proteinExistence type="predicted"/>
<name>A0A5C3M494_9AGAR</name>
<dbReference type="OrthoDB" id="3217549at2759"/>
<dbReference type="Gene3D" id="3.80.10.10">
    <property type="entry name" value="Ribonuclease Inhibitor"/>
    <property type="match status" value="1"/>
</dbReference>
<sequence length="450" mass="50939">MSSGMGFPTASQRREALERIDKSQSRIALLRLEIEFLSMEIEQDRFFIAPHRRLPSEVLGEIFAHTAPHGSGTWMAPFVLSQVSRHWRTVVKHTSAAWNHICVRIVANINSLQIIKLWLKRSGFLPLYLRFETPDGKAAQTTEAIHSGSLAGVLAILLPHVARWNSLTIFIGDAPYHSLWNIQALLQQFNFEMPALQAFSLDTAKHLWQDYHVLKGSMPRLRELVIGRCRPTTTSHWLPHLQHLHIGHATHCLFYIHSLLRVCSQLKTLRLDALIPDREPPPGLEPIVFPRLERIQVNNLKYMAFLRLPKLRSFEFGKRSPTGAHEGFMLITSLRMMLLMSRNTCLRTLTLRNVVASPIAFSSLRDIPSLEIFCMSNCPVILTTVDILKDATLCPRLHTLEFFECNLDSCAVLELVEIRNKACAKDGASIIQKVVMVNLPTGDGDISTLA</sequence>
<evidence type="ECO:0000256" key="1">
    <source>
        <dbReference type="SAM" id="Coils"/>
    </source>
</evidence>
<gene>
    <name evidence="2" type="ORF">BDQ12DRAFT_711626</name>
</gene>
<dbReference type="EMBL" id="ML213597">
    <property type="protein sequence ID" value="TFK40224.1"/>
    <property type="molecule type" value="Genomic_DNA"/>
</dbReference>
<dbReference type="InterPro" id="IPR032675">
    <property type="entry name" value="LRR_dom_sf"/>
</dbReference>
<accession>A0A5C3M494</accession>
<organism evidence="2 3">
    <name type="scientific">Crucibulum laeve</name>
    <dbReference type="NCBI Taxonomy" id="68775"/>
    <lineage>
        <taxon>Eukaryota</taxon>
        <taxon>Fungi</taxon>
        <taxon>Dikarya</taxon>
        <taxon>Basidiomycota</taxon>
        <taxon>Agaricomycotina</taxon>
        <taxon>Agaricomycetes</taxon>
        <taxon>Agaricomycetidae</taxon>
        <taxon>Agaricales</taxon>
        <taxon>Agaricineae</taxon>
        <taxon>Nidulariaceae</taxon>
        <taxon>Crucibulum</taxon>
    </lineage>
</organism>
<keyword evidence="1" id="KW-0175">Coiled coil</keyword>